<comment type="caution">
    <text evidence="9">The sequence shown here is derived from an EMBL/GenBank/DDBJ whole genome shotgun (WGS) entry which is preliminary data.</text>
</comment>
<dbReference type="GO" id="GO:0005506">
    <property type="term" value="F:iron ion binding"/>
    <property type="evidence" value="ECO:0007669"/>
    <property type="project" value="InterPro"/>
</dbReference>
<dbReference type="EMBL" id="JBBNAG010000005">
    <property type="protein sequence ID" value="KAK9133448.1"/>
    <property type="molecule type" value="Genomic_DNA"/>
</dbReference>
<comment type="similarity">
    <text evidence="2 7">Belongs to the cytochrome P450 family.</text>
</comment>
<name>A0AAP0P772_9MAGN</name>
<dbReference type="GO" id="GO:0044550">
    <property type="term" value="P:secondary metabolite biosynthetic process"/>
    <property type="evidence" value="ECO:0007669"/>
    <property type="project" value="UniProtKB-ARBA"/>
</dbReference>
<sequence length="477" mass="54605">MGPAIFFTLLLSLLPILILLKRRSSKNLPPGTLGIPVIGQSRSFLRAMRENRAEEWIQERTKRYGPISKLTLFGTPTVLIHGQAANKFLCTGDSNTIANKQPKSTQKIIGKRNLLELRGDDHKRVRDSLTSFLKPEVLKEYVSKMDTEVNRHLEMHWHGKQIVKVMPLMKKLTFDIICSLLFGLERGARREQLVNYLEKMMEGMWSVPINLPFTPFNNSLKARKGAKTIIKDLIKEKRNALEEHRSSSHADLITRLLSIRSDKNEEIMSEKEIISNILLTMRGGYDTTSILLTFIIRQLAKDPDIYAAVLHEHEEIAKSKAPGEPLSRDDLSKMRYTWWVAMETLRLFPPVFGTFRTTLKDVEYGGYLIPKGWQIFCAACSTHQNESIFPEPHKFDPTRFENQSSVPPYCFVAFGGGLRICPGYEFSKIETLVAIHYLITRFKWKLCCKDDNFSRNPMPSPAEGLPIHIEPKGNHSH</sequence>
<dbReference type="Gene3D" id="1.10.630.10">
    <property type="entry name" value="Cytochrome P450"/>
    <property type="match status" value="1"/>
</dbReference>
<evidence type="ECO:0000256" key="6">
    <source>
        <dbReference type="PIRSR" id="PIRSR602401-1"/>
    </source>
</evidence>
<protein>
    <recommendedName>
        <fullName evidence="11">Cytochrome P450</fullName>
    </recommendedName>
</protein>
<reference evidence="9 10" key="1">
    <citation type="submission" date="2024-01" db="EMBL/GenBank/DDBJ databases">
        <title>Genome assemblies of Stephania.</title>
        <authorList>
            <person name="Yang L."/>
        </authorList>
    </citation>
    <scope>NUCLEOTIDE SEQUENCE [LARGE SCALE GENOMIC DNA]</scope>
    <source>
        <strain evidence="9">JXDWG</strain>
        <tissue evidence="9">Leaf</tissue>
    </source>
</reference>
<dbReference type="AlphaFoldDB" id="A0AAP0P772"/>
<evidence type="ECO:0000256" key="4">
    <source>
        <dbReference type="ARBA" id="ARBA00023002"/>
    </source>
</evidence>
<proteinExistence type="inferred from homology"/>
<dbReference type="InterPro" id="IPR001128">
    <property type="entry name" value="Cyt_P450"/>
</dbReference>
<dbReference type="PROSITE" id="PS00086">
    <property type="entry name" value="CYTOCHROME_P450"/>
    <property type="match status" value="1"/>
</dbReference>
<feature type="chain" id="PRO_5042883889" description="Cytochrome P450" evidence="8">
    <location>
        <begin position="26"/>
        <end position="477"/>
    </location>
</feature>
<keyword evidence="7" id="KW-0503">Monooxygenase</keyword>
<dbReference type="SUPFAM" id="SSF48264">
    <property type="entry name" value="Cytochrome P450"/>
    <property type="match status" value="1"/>
</dbReference>
<dbReference type="FunFam" id="1.10.630.10:FF:000022">
    <property type="entry name" value="Taxadiene 5-alpha hydroxylase"/>
    <property type="match status" value="1"/>
</dbReference>
<dbReference type="GO" id="GO:0004497">
    <property type="term" value="F:monooxygenase activity"/>
    <property type="evidence" value="ECO:0007669"/>
    <property type="project" value="UniProtKB-KW"/>
</dbReference>
<dbReference type="PRINTS" id="PR00463">
    <property type="entry name" value="EP450I"/>
</dbReference>
<organism evidence="9 10">
    <name type="scientific">Stephania cephalantha</name>
    <dbReference type="NCBI Taxonomy" id="152367"/>
    <lineage>
        <taxon>Eukaryota</taxon>
        <taxon>Viridiplantae</taxon>
        <taxon>Streptophyta</taxon>
        <taxon>Embryophyta</taxon>
        <taxon>Tracheophyta</taxon>
        <taxon>Spermatophyta</taxon>
        <taxon>Magnoliopsida</taxon>
        <taxon>Ranunculales</taxon>
        <taxon>Menispermaceae</taxon>
        <taxon>Menispermoideae</taxon>
        <taxon>Cissampelideae</taxon>
        <taxon>Stephania</taxon>
    </lineage>
</organism>
<dbReference type="Proteomes" id="UP001419268">
    <property type="component" value="Unassembled WGS sequence"/>
</dbReference>
<evidence type="ECO:0000256" key="3">
    <source>
        <dbReference type="ARBA" id="ARBA00022723"/>
    </source>
</evidence>
<dbReference type="PRINTS" id="PR00385">
    <property type="entry name" value="P450"/>
</dbReference>
<accession>A0AAP0P772</accession>
<evidence type="ECO:0000256" key="2">
    <source>
        <dbReference type="ARBA" id="ARBA00010617"/>
    </source>
</evidence>
<dbReference type="PANTHER" id="PTHR24286:SF217">
    <property type="entry name" value="OS07G0520300 PROTEIN"/>
    <property type="match status" value="1"/>
</dbReference>
<gene>
    <name evidence="9" type="ORF">Scep_012976</name>
</gene>
<keyword evidence="8" id="KW-0732">Signal</keyword>
<keyword evidence="3 6" id="KW-0479">Metal-binding</keyword>
<dbReference type="Pfam" id="PF00067">
    <property type="entry name" value="p450"/>
    <property type="match status" value="1"/>
</dbReference>
<dbReference type="CDD" id="cd11043">
    <property type="entry name" value="CYP90-like"/>
    <property type="match status" value="1"/>
</dbReference>
<feature type="binding site" description="axial binding residue" evidence="6">
    <location>
        <position position="421"/>
    </location>
    <ligand>
        <name>heme</name>
        <dbReference type="ChEBI" id="CHEBI:30413"/>
    </ligand>
    <ligandPart>
        <name>Fe</name>
        <dbReference type="ChEBI" id="CHEBI:18248"/>
    </ligandPart>
</feature>
<dbReference type="InterPro" id="IPR036396">
    <property type="entry name" value="Cyt_P450_sf"/>
</dbReference>
<dbReference type="InterPro" id="IPR017972">
    <property type="entry name" value="Cyt_P450_CS"/>
</dbReference>
<keyword evidence="10" id="KW-1185">Reference proteome</keyword>
<feature type="signal peptide" evidence="8">
    <location>
        <begin position="1"/>
        <end position="25"/>
    </location>
</feature>
<evidence type="ECO:0000256" key="8">
    <source>
        <dbReference type="SAM" id="SignalP"/>
    </source>
</evidence>
<dbReference type="GO" id="GO:0016705">
    <property type="term" value="F:oxidoreductase activity, acting on paired donors, with incorporation or reduction of molecular oxygen"/>
    <property type="evidence" value="ECO:0007669"/>
    <property type="project" value="InterPro"/>
</dbReference>
<comment type="cofactor">
    <cofactor evidence="1 6">
        <name>heme</name>
        <dbReference type="ChEBI" id="CHEBI:30413"/>
    </cofactor>
</comment>
<keyword evidence="5 6" id="KW-0408">Iron</keyword>
<evidence type="ECO:0000256" key="5">
    <source>
        <dbReference type="ARBA" id="ARBA00023004"/>
    </source>
</evidence>
<dbReference type="GO" id="GO:0016125">
    <property type="term" value="P:sterol metabolic process"/>
    <property type="evidence" value="ECO:0007669"/>
    <property type="project" value="TreeGrafter"/>
</dbReference>
<keyword evidence="6 7" id="KW-0349">Heme</keyword>
<dbReference type="PANTHER" id="PTHR24286">
    <property type="entry name" value="CYTOCHROME P450 26"/>
    <property type="match status" value="1"/>
</dbReference>
<evidence type="ECO:0000313" key="10">
    <source>
        <dbReference type="Proteomes" id="UP001419268"/>
    </source>
</evidence>
<dbReference type="GO" id="GO:0020037">
    <property type="term" value="F:heme binding"/>
    <property type="evidence" value="ECO:0007669"/>
    <property type="project" value="InterPro"/>
</dbReference>
<evidence type="ECO:0000256" key="1">
    <source>
        <dbReference type="ARBA" id="ARBA00001971"/>
    </source>
</evidence>
<evidence type="ECO:0000256" key="7">
    <source>
        <dbReference type="RuleBase" id="RU000461"/>
    </source>
</evidence>
<evidence type="ECO:0008006" key="11">
    <source>
        <dbReference type="Google" id="ProtNLM"/>
    </source>
</evidence>
<keyword evidence="4 7" id="KW-0560">Oxidoreductase</keyword>
<evidence type="ECO:0000313" key="9">
    <source>
        <dbReference type="EMBL" id="KAK9133448.1"/>
    </source>
</evidence>
<dbReference type="InterPro" id="IPR002401">
    <property type="entry name" value="Cyt_P450_E_grp-I"/>
</dbReference>